<feature type="domain" description="F-box" evidence="2">
    <location>
        <begin position="57"/>
        <end position="106"/>
    </location>
</feature>
<reference evidence="3" key="1">
    <citation type="journal article" date="2020" name="New Phytol.">
        <title>Comparative genomics reveals dynamic genome evolution in host specialist ectomycorrhizal fungi.</title>
        <authorList>
            <person name="Lofgren L.A."/>
            <person name="Nguyen N.H."/>
            <person name="Vilgalys R."/>
            <person name="Ruytinx J."/>
            <person name="Liao H.L."/>
            <person name="Branco S."/>
            <person name="Kuo A."/>
            <person name="LaButti K."/>
            <person name="Lipzen A."/>
            <person name="Andreopoulos W."/>
            <person name="Pangilinan J."/>
            <person name="Riley R."/>
            <person name="Hundley H."/>
            <person name="Na H."/>
            <person name="Barry K."/>
            <person name="Grigoriev I.V."/>
            <person name="Stajich J.E."/>
            <person name="Kennedy P.G."/>
        </authorList>
    </citation>
    <scope>NUCLEOTIDE SEQUENCE</scope>
    <source>
        <strain evidence="3">DOB743</strain>
    </source>
</reference>
<feature type="compositionally biased region" description="Acidic residues" evidence="1">
    <location>
        <begin position="749"/>
        <end position="764"/>
    </location>
</feature>
<dbReference type="EMBL" id="JABBWD010000011">
    <property type="protein sequence ID" value="KAG1779600.1"/>
    <property type="molecule type" value="Genomic_DNA"/>
</dbReference>
<gene>
    <name evidence="3" type="ORF">EV702DRAFT_1085442</name>
</gene>
<proteinExistence type="predicted"/>
<dbReference type="SMART" id="SM00256">
    <property type="entry name" value="FBOX"/>
    <property type="match status" value="1"/>
</dbReference>
<sequence length="780" mass="90350">MRPRSSVAQAPVDNGKKSRKPPKKRARGSNVDGNQQNVEVFKSGAKRAKWQPRPGKLAALMNLPLDVLFEIFGHLNPLDILRLARTTKEFRRVLMHRSSMSVWKNARDNVPNMPDCPPFWTEPHYANLAFDPHCHECGAPGVRNVDWRIGRRICAKCSKTCMVDAYHGESVISGLVPSKYGKRGRLLFYRKDVEEVQKNLHVFTGSDRLEAYREERRAFVKEMETQAKALEAWAASQAKDRSDQLEDARRDRKTAIIERLTEIGWGDEIEHIPYTDDLGHHKLVKQPTRLTDRIWNNIKNDMIKYMEEMRARRLERERKALLIARKRIAIDVLRSYKIDHLPFTDVMPEPVDFCSFPEVIEIVGLPTETEVTEASFADVASRMGDLVHSWRTRIHSQLRARVKDNLLLSGKRRACAERVMQDPLYEEYVESLGVIIDVKGKKKEVSLPVPDDAEIDQMIPLATTVFRCKTCTPSIGLPGDLSDSEYDDFLDILGGRRSRSIPLFYPKVMGHCCLTRSRTLPWDYFATDDPNFRIDFPMSTRTKWNTHLLQVDEEASKAARTVVEACGEDPLITTATKMDELDARLACLDCMRWSKHEVNQGEVPVFTWRSAVQHRMREHRPDRQPAKWKKLEGELLEESNRNAREMHKFIHIFDFQPFPDITQPASIIWLCAHCMDLPQERECYEFGKMKNHLSTSHDIEEPVEDRDYYRDYEAPQGRRPDFKPSDSTVTLQMERPPHVPLPGHGFFGFDEDDEDDDEDDYGDYDDEDDFFFGDSFFPLF</sequence>
<dbReference type="InterPro" id="IPR001810">
    <property type="entry name" value="F-box_dom"/>
</dbReference>
<dbReference type="CDD" id="cd09917">
    <property type="entry name" value="F-box_SF"/>
    <property type="match status" value="1"/>
</dbReference>
<evidence type="ECO:0000313" key="3">
    <source>
        <dbReference type="EMBL" id="KAG1779600.1"/>
    </source>
</evidence>
<name>A0A9P7A0N7_9AGAM</name>
<dbReference type="InterPro" id="IPR036047">
    <property type="entry name" value="F-box-like_dom_sf"/>
</dbReference>
<feature type="compositionally biased region" description="Basic residues" evidence="1">
    <location>
        <begin position="17"/>
        <end position="27"/>
    </location>
</feature>
<dbReference type="AlphaFoldDB" id="A0A9P7A0N7"/>
<evidence type="ECO:0000313" key="4">
    <source>
        <dbReference type="Proteomes" id="UP000714275"/>
    </source>
</evidence>
<protein>
    <recommendedName>
        <fullName evidence="2">F-box domain-containing protein</fullName>
    </recommendedName>
</protein>
<keyword evidence="4" id="KW-1185">Reference proteome</keyword>
<dbReference type="OrthoDB" id="2322499at2759"/>
<comment type="caution">
    <text evidence="3">The sequence shown here is derived from an EMBL/GenBank/DDBJ whole genome shotgun (WGS) entry which is preliminary data.</text>
</comment>
<dbReference type="Proteomes" id="UP000714275">
    <property type="component" value="Unassembled WGS sequence"/>
</dbReference>
<organism evidence="3 4">
    <name type="scientific">Suillus placidus</name>
    <dbReference type="NCBI Taxonomy" id="48579"/>
    <lineage>
        <taxon>Eukaryota</taxon>
        <taxon>Fungi</taxon>
        <taxon>Dikarya</taxon>
        <taxon>Basidiomycota</taxon>
        <taxon>Agaricomycotina</taxon>
        <taxon>Agaricomycetes</taxon>
        <taxon>Agaricomycetidae</taxon>
        <taxon>Boletales</taxon>
        <taxon>Suillineae</taxon>
        <taxon>Suillaceae</taxon>
        <taxon>Suillus</taxon>
    </lineage>
</organism>
<dbReference type="PROSITE" id="PS50181">
    <property type="entry name" value="FBOX"/>
    <property type="match status" value="1"/>
</dbReference>
<feature type="region of interest" description="Disordered" evidence="1">
    <location>
        <begin position="1"/>
        <end position="37"/>
    </location>
</feature>
<evidence type="ECO:0000259" key="2">
    <source>
        <dbReference type="PROSITE" id="PS50181"/>
    </source>
</evidence>
<dbReference type="Pfam" id="PF00646">
    <property type="entry name" value="F-box"/>
    <property type="match status" value="1"/>
</dbReference>
<accession>A0A9P7A0N7</accession>
<feature type="region of interest" description="Disordered" evidence="1">
    <location>
        <begin position="734"/>
        <end position="764"/>
    </location>
</feature>
<evidence type="ECO:0000256" key="1">
    <source>
        <dbReference type="SAM" id="MobiDB-lite"/>
    </source>
</evidence>
<dbReference type="SUPFAM" id="SSF81383">
    <property type="entry name" value="F-box domain"/>
    <property type="match status" value="1"/>
</dbReference>